<evidence type="ECO:0000256" key="1">
    <source>
        <dbReference type="SAM" id="SignalP"/>
    </source>
</evidence>
<protein>
    <submittedName>
        <fullName evidence="2">Uncharacterized protein</fullName>
    </submittedName>
</protein>
<dbReference type="Proteomes" id="UP001516464">
    <property type="component" value="Unassembled WGS sequence"/>
</dbReference>
<proteinExistence type="predicted"/>
<feature type="signal peptide" evidence="1">
    <location>
        <begin position="1"/>
        <end position="20"/>
    </location>
</feature>
<dbReference type="EMBL" id="SBIQ01000045">
    <property type="protein sequence ID" value="KAF7683855.1"/>
    <property type="molecule type" value="Genomic_DNA"/>
</dbReference>
<comment type="caution">
    <text evidence="2">The sequence shown here is derived from an EMBL/GenBank/DDBJ whole genome shotgun (WGS) entry which is preliminary data.</text>
</comment>
<reference evidence="2 3" key="1">
    <citation type="submission" date="2019-01" db="EMBL/GenBank/DDBJ databases">
        <title>Genomes sequencing and comparative genomics of infectious freshwater microsporidia, Cucumispora dikerogammari and Thelohania contejeani.</title>
        <authorList>
            <person name="Cormier A."/>
            <person name="Giraud I."/>
            <person name="Wattier R."/>
            <person name="Teixeira M."/>
            <person name="Grandjean F."/>
            <person name="Rigaud T."/>
            <person name="Cordaux R."/>
        </authorList>
    </citation>
    <scope>NUCLEOTIDE SEQUENCE [LARGE SCALE GENOMIC DNA]</scope>
    <source>
        <strain evidence="2">T1</strain>
        <tissue evidence="2">Spores</tissue>
    </source>
</reference>
<dbReference type="InterPro" id="IPR036691">
    <property type="entry name" value="Endo/exonu/phosph_ase_sf"/>
</dbReference>
<evidence type="ECO:0000313" key="3">
    <source>
        <dbReference type="Proteomes" id="UP001516464"/>
    </source>
</evidence>
<accession>A0ABQ7I0A2</accession>
<keyword evidence="3" id="KW-1185">Reference proteome</keyword>
<gene>
    <name evidence="2" type="ORF">TCON_0948</name>
</gene>
<name>A0ABQ7I0A2_9MICR</name>
<dbReference type="Gene3D" id="3.60.10.10">
    <property type="entry name" value="Endonuclease/exonuclease/phosphatase"/>
    <property type="match status" value="1"/>
</dbReference>
<evidence type="ECO:0000313" key="2">
    <source>
        <dbReference type="EMBL" id="KAF7683855.1"/>
    </source>
</evidence>
<dbReference type="SUPFAM" id="SSF56219">
    <property type="entry name" value="DNase I-like"/>
    <property type="match status" value="1"/>
</dbReference>
<organism evidence="2 3">
    <name type="scientific">Astathelohania contejeani</name>
    <dbReference type="NCBI Taxonomy" id="164912"/>
    <lineage>
        <taxon>Eukaryota</taxon>
        <taxon>Fungi</taxon>
        <taxon>Fungi incertae sedis</taxon>
        <taxon>Microsporidia</taxon>
        <taxon>Astathelohaniidae</taxon>
        <taxon>Astathelohania</taxon>
    </lineage>
</organism>
<feature type="chain" id="PRO_5047322791" evidence="1">
    <location>
        <begin position="21"/>
        <end position="385"/>
    </location>
</feature>
<keyword evidence="1" id="KW-0732">Signal</keyword>
<sequence>MIYFFILAVSLVLSYNLLDGIDNIREKLTNKYFNSGAENAIFSESINPRSIISSNQKTGSGGVRRDWNVSNHENINKTRNLKNKNSTGLYYGSMWDPILYTYKVNRTEKEIIKLIDNYFDYHAPKQIPDINTFGDLSILTVNLYRKVPEKTENEIILKSIITMINNIHPTIFGLQGVSSYLLKIIQRDFTKGTHYGIANFDRSTVDLMTGQHLYLPIIYDINMISVLKSGYFETNAKKNIIYGSWIFIQDTRMAQKYTIINIDLVSTFTDVVSAEIANIISDIIEDKEISNNPVLLIGGIGTTPVNLKELMKSKKLMNLIKMDKNNSGFAASTIINVHGPQRDFILLRDLRNLLEINYARILINTPILSDHKPVHAILSIKKVNK</sequence>